<evidence type="ECO:0008006" key="2">
    <source>
        <dbReference type="Google" id="ProtNLM"/>
    </source>
</evidence>
<reference evidence="1" key="1">
    <citation type="journal article" date="2014" name="Front. Microbiol.">
        <title>High frequency of phylogenetically diverse reductive dehalogenase-homologous genes in deep subseafloor sedimentary metagenomes.</title>
        <authorList>
            <person name="Kawai M."/>
            <person name="Futagami T."/>
            <person name="Toyoda A."/>
            <person name="Takaki Y."/>
            <person name="Nishi S."/>
            <person name="Hori S."/>
            <person name="Arai W."/>
            <person name="Tsubouchi T."/>
            <person name="Morono Y."/>
            <person name="Uchiyama I."/>
            <person name="Ito T."/>
            <person name="Fujiyama A."/>
            <person name="Inagaki F."/>
            <person name="Takami H."/>
        </authorList>
    </citation>
    <scope>NUCLEOTIDE SEQUENCE</scope>
    <source>
        <strain evidence="1">Expedition CK06-06</strain>
    </source>
</reference>
<gene>
    <name evidence="1" type="ORF">S01H1_32348</name>
</gene>
<comment type="caution">
    <text evidence="1">The sequence shown here is derived from an EMBL/GenBank/DDBJ whole genome shotgun (WGS) entry which is preliminary data.</text>
</comment>
<name>X0UQ92_9ZZZZ</name>
<dbReference type="SUPFAM" id="SSF57802">
    <property type="entry name" value="Rubredoxin-like"/>
    <property type="match status" value="1"/>
</dbReference>
<evidence type="ECO:0000313" key="1">
    <source>
        <dbReference type="EMBL" id="GAG02448.1"/>
    </source>
</evidence>
<dbReference type="AlphaFoldDB" id="X0UQ92"/>
<dbReference type="Gene3D" id="2.20.28.30">
    <property type="entry name" value="RNA polymerase ii, chain L"/>
    <property type="match status" value="1"/>
</dbReference>
<proteinExistence type="predicted"/>
<dbReference type="EMBL" id="BARS01020020">
    <property type="protein sequence ID" value="GAG02448.1"/>
    <property type="molecule type" value="Genomic_DNA"/>
</dbReference>
<accession>X0UQ92</accession>
<organism evidence="1">
    <name type="scientific">marine sediment metagenome</name>
    <dbReference type="NCBI Taxonomy" id="412755"/>
    <lineage>
        <taxon>unclassified sequences</taxon>
        <taxon>metagenomes</taxon>
        <taxon>ecological metagenomes</taxon>
    </lineage>
</organism>
<sequence length="45" mass="5070">MALEANVLYTCENCGNTLMGIEWEEHSLSSHKDSFKCPSCGYKLE</sequence>
<protein>
    <recommendedName>
        <fullName evidence="2">C2H2-type domain-containing protein</fullName>
    </recommendedName>
</protein>
<feature type="non-terminal residue" evidence="1">
    <location>
        <position position="45"/>
    </location>
</feature>